<dbReference type="AlphaFoldDB" id="A0A4V6ICK7"/>
<gene>
    <name evidence="2" type="ORF">NCTC10797_03825</name>
</gene>
<dbReference type="Gene3D" id="1.20.1260.20">
    <property type="entry name" value="PPE superfamily"/>
    <property type="match status" value="1"/>
</dbReference>
<accession>A0A4V6ICK7</accession>
<dbReference type="EMBL" id="LR215973">
    <property type="protein sequence ID" value="VFB00034.1"/>
    <property type="molecule type" value="Genomic_DNA"/>
</dbReference>
<reference evidence="2 3" key="1">
    <citation type="submission" date="2019-02" db="EMBL/GenBank/DDBJ databases">
        <authorList>
            <consortium name="Pathogen Informatics"/>
        </authorList>
    </citation>
    <scope>NUCLEOTIDE SEQUENCE [LARGE SCALE GENOMIC DNA]</scope>
    <source>
        <strain evidence="2 3">3012STDY6756504</strain>
    </source>
</reference>
<feature type="region of interest" description="Disordered" evidence="1">
    <location>
        <begin position="173"/>
        <end position="196"/>
    </location>
</feature>
<sequence>MADHTTPTGDTDPPFAPEREHFIGYTHQEIWDRVHEVIDPAALDRAASVWRADATALAEAFRAFSDATHREFARWSGQTADAAAQATREFIRAGTDAHEVCAAIAALFELDRDAAQTVRAAIPPPQPYRPLDDPAAEAVHGGRRRMDHDIAAAAVTADVQDLMTHVYSPAIPASGDRVPRFTAPRTDPTGGGSRPL</sequence>
<protein>
    <submittedName>
        <fullName evidence="2">Uncharacterized protein</fullName>
    </submittedName>
</protein>
<evidence type="ECO:0000256" key="1">
    <source>
        <dbReference type="SAM" id="MobiDB-lite"/>
    </source>
</evidence>
<proteinExistence type="predicted"/>
<dbReference type="Proteomes" id="UP000290439">
    <property type="component" value="Chromosome"/>
</dbReference>
<name>A0A4V6ICK7_9NOCA</name>
<dbReference type="InterPro" id="IPR038332">
    <property type="entry name" value="PPE_sf"/>
</dbReference>
<evidence type="ECO:0000313" key="3">
    <source>
        <dbReference type="Proteomes" id="UP000290439"/>
    </source>
</evidence>
<dbReference type="RefSeq" id="WP_130918030.1">
    <property type="nucleotide sequence ID" value="NZ_LR215973.1"/>
</dbReference>
<evidence type="ECO:0000313" key="2">
    <source>
        <dbReference type="EMBL" id="VFB00034.1"/>
    </source>
</evidence>
<organism evidence="2 3">
    <name type="scientific">Nocardia cyriacigeorgica</name>
    <dbReference type="NCBI Taxonomy" id="135487"/>
    <lineage>
        <taxon>Bacteria</taxon>
        <taxon>Bacillati</taxon>
        <taxon>Actinomycetota</taxon>
        <taxon>Actinomycetes</taxon>
        <taxon>Mycobacteriales</taxon>
        <taxon>Nocardiaceae</taxon>
        <taxon>Nocardia</taxon>
    </lineage>
</organism>